<keyword evidence="1" id="KW-0547">Nucleotide-binding</keyword>
<dbReference type="EMBL" id="GDID01005251">
    <property type="protein sequence ID" value="JAP91355.1"/>
    <property type="molecule type" value="Transcribed_RNA"/>
</dbReference>
<dbReference type="GO" id="GO:0005525">
    <property type="term" value="F:GTP binding"/>
    <property type="evidence" value="ECO:0007669"/>
    <property type="project" value="InterPro"/>
</dbReference>
<organism evidence="2">
    <name type="scientific">Trepomonas sp. PC1</name>
    <dbReference type="NCBI Taxonomy" id="1076344"/>
    <lineage>
        <taxon>Eukaryota</taxon>
        <taxon>Metamonada</taxon>
        <taxon>Diplomonadida</taxon>
        <taxon>Hexamitidae</taxon>
        <taxon>Hexamitinae</taxon>
        <taxon>Trepomonas</taxon>
    </lineage>
</organism>
<dbReference type="SUPFAM" id="SSF52540">
    <property type="entry name" value="P-loop containing nucleoside triphosphate hydrolases"/>
    <property type="match status" value="1"/>
</dbReference>
<feature type="non-terminal residue" evidence="2">
    <location>
        <position position="172"/>
    </location>
</feature>
<dbReference type="GO" id="GO:0003924">
    <property type="term" value="F:GTPase activity"/>
    <property type="evidence" value="ECO:0007669"/>
    <property type="project" value="InterPro"/>
</dbReference>
<dbReference type="SMART" id="SM00173">
    <property type="entry name" value="RAS"/>
    <property type="match status" value="1"/>
</dbReference>
<proteinExistence type="predicted"/>
<dbReference type="InterPro" id="IPR005225">
    <property type="entry name" value="Small_GTP-bd"/>
</dbReference>
<dbReference type="NCBIfam" id="TIGR00231">
    <property type="entry name" value="small_GTP"/>
    <property type="match status" value="1"/>
</dbReference>
<dbReference type="PROSITE" id="PS51421">
    <property type="entry name" value="RAS"/>
    <property type="match status" value="1"/>
</dbReference>
<dbReference type="Pfam" id="PF00071">
    <property type="entry name" value="Ras"/>
    <property type="match status" value="1"/>
</dbReference>
<reference evidence="2" key="1">
    <citation type="submission" date="2015-07" db="EMBL/GenBank/DDBJ databases">
        <title>Adaptation to a free-living lifestyle via gene acquisitions in the diplomonad Trepomonas sp. PC1.</title>
        <authorList>
            <person name="Xu F."/>
            <person name="Jerlstrom-Hultqvist J."/>
            <person name="Kolisko M."/>
            <person name="Simpson A.G.B."/>
            <person name="Roger A.J."/>
            <person name="Svard S.G."/>
            <person name="Andersson J.O."/>
        </authorList>
    </citation>
    <scope>NUCLEOTIDE SEQUENCE</scope>
    <source>
        <strain evidence="2">PC1</strain>
    </source>
</reference>
<dbReference type="Gene3D" id="3.40.50.300">
    <property type="entry name" value="P-loop containing nucleotide triphosphate hydrolases"/>
    <property type="match status" value="1"/>
</dbReference>
<dbReference type="InterPro" id="IPR001806">
    <property type="entry name" value="Small_GTPase"/>
</dbReference>
<sequence length="172" mass="19407">AGESASGKTSLYHQIVYNDWQENINTTVQSAYNKIDHTFNGKTKIINIWDTAGQERFRGISILYFRNSKAILFCFDLSNKSSMEKLNFWYESAIQKDQNLSNFFLVGCKSDLTAAVTDEEIIKFANERDMKYFKTSAKLGSGVADLLNAITQSLDDEPQTQKLVTVAKKGCC</sequence>
<dbReference type="PROSITE" id="PS51419">
    <property type="entry name" value="RAB"/>
    <property type="match status" value="1"/>
</dbReference>
<dbReference type="SMART" id="SM00174">
    <property type="entry name" value="RHO"/>
    <property type="match status" value="1"/>
</dbReference>
<gene>
    <name evidence="2" type="ORF">TPC1_17059</name>
</gene>
<protein>
    <submittedName>
        <fullName evidence="2">Rab-like protein</fullName>
    </submittedName>
</protein>
<dbReference type="InterPro" id="IPR027417">
    <property type="entry name" value="P-loop_NTPase"/>
</dbReference>
<evidence type="ECO:0000256" key="1">
    <source>
        <dbReference type="ARBA" id="ARBA00022741"/>
    </source>
</evidence>
<dbReference type="PRINTS" id="PR00449">
    <property type="entry name" value="RASTRNSFRMNG"/>
</dbReference>
<dbReference type="CDD" id="cd00154">
    <property type="entry name" value="Rab"/>
    <property type="match status" value="1"/>
</dbReference>
<name>A0A146K690_9EUKA</name>
<evidence type="ECO:0000313" key="2">
    <source>
        <dbReference type="EMBL" id="JAP91355.1"/>
    </source>
</evidence>
<dbReference type="AlphaFoldDB" id="A0A146K690"/>
<dbReference type="SMART" id="SM00175">
    <property type="entry name" value="RAB"/>
    <property type="match status" value="1"/>
</dbReference>
<dbReference type="PANTHER" id="PTHR47978">
    <property type="match status" value="1"/>
</dbReference>
<feature type="non-terminal residue" evidence="2">
    <location>
        <position position="1"/>
    </location>
</feature>
<accession>A0A146K690</accession>